<gene>
    <name evidence="7" type="primary">AVEN_79958_1</name>
    <name evidence="7" type="ORF">NPIL_579501</name>
</gene>
<evidence type="ECO:0000256" key="3">
    <source>
        <dbReference type="ARBA" id="ARBA00023125"/>
    </source>
</evidence>
<dbReference type="GO" id="GO:0005634">
    <property type="term" value="C:nucleus"/>
    <property type="evidence" value="ECO:0007669"/>
    <property type="project" value="UniProtKB-SubCell"/>
</dbReference>
<dbReference type="Proteomes" id="UP000887013">
    <property type="component" value="Unassembled WGS sequence"/>
</dbReference>
<dbReference type="GO" id="GO:0051382">
    <property type="term" value="P:kinetochore assembly"/>
    <property type="evidence" value="ECO:0007669"/>
    <property type="project" value="InterPro"/>
</dbReference>
<evidence type="ECO:0000256" key="4">
    <source>
        <dbReference type="ARBA" id="ARBA00023242"/>
    </source>
</evidence>
<feature type="region of interest" description="Disordered" evidence="5">
    <location>
        <begin position="321"/>
        <end position="345"/>
    </location>
</feature>
<feature type="compositionally biased region" description="Polar residues" evidence="5">
    <location>
        <begin position="514"/>
        <end position="548"/>
    </location>
</feature>
<feature type="region of interest" description="Disordered" evidence="5">
    <location>
        <begin position="619"/>
        <end position="707"/>
    </location>
</feature>
<feature type="compositionally biased region" description="Basic and acidic residues" evidence="5">
    <location>
        <begin position="214"/>
        <end position="225"/>
    </location>
</feature>
<dbReference type="PANTHER" id="PTHR16684">
    <property type="entry name" value="CENTROMERE PROTEIN C"/>
    <property type="match status" value="1"/>
</dbReference>
<dbReference type="Gene3D" id="2.60.120.10">
    <property type="entry name" value="Jelly Rolls"/>
    <property type="match status" value="1"/>
</dbReference>
<reference evidence="7" key="1">
    <citation type="submission" date="2020-08" db="EMBL/GenBank/DDBJ databases">
        <title>Multicomponent nature underlies the extraordinary mechanical properties of spider dragline silk.</title>
        <authorList>
            <person name="Kono N."/>
            <person name="Nakamura H."/>
            <person name="Mori M."/>
            <person name="Yoshida Y."/>
            <person name="Ohtoshi R."/>
            <person name="Malay A.D."/>
            <person name="Moran D.A.P."/>
            <person name="Tomita M."/>
            <person name="Numata K."/>
            <person name="Arakawa K."/>
        </authorList>
    </citation>
    <scope>NUCLEOTIDE SEQUENCE</scope>
</reference>
<organism evidence="7 8">
    <name type="scientific">Nephila pilipes</name>
    <name type="common">Giant wood spider</name>
    <name type="synonym">Nephila maculata</name>
    <dbReference type="NCBI Taxonomy" id="299642"/>
    <lineage>
        <taxon>Eukaryota</taxon>
        <taxon>Metazoa</taxon>
        <taxon>Ecdysozoa</taxon>
        <taxon>Arthropoda</taxon>
        <taxon>Chelicerata</taxon>
        <taxon>Arachnida</taxon>
        <taxon>Araneae</taxon>
        <taxon>Araneomorphae</taxon>
        <taxon>Entelegynae</taxon>
        <taxon>Araneoidea</taxon>
        <taxon>Nephilidae</taxon>
        <taxon>Nephila</taxon>
    </lineage>
</organism>
<dbReference type="OrthoDB" id="6437160at2759"/>
<feature type="compositionally biased region" description="Polar residues" evidence="5">
    <location>
        <begin position="682"/>
        <end position="701"/>
    </location>
</feature>
<protein>
    <submittedName>
        <fullName evidence="7">CENP-C_C domain-containing protein</fullName>
    </submittedName>
</protein>
<feature type="compositionally biased region" description="Basic and acidic residues" evidence="5">
    <location>
        <begin position="491"/>
        <end position="503"/>
    </location>
</feature>
<dbReference type="GO" id="GO:0051315">
    <property type="term" value="P:attachment of mitotic spindle microtubules to kinetochore"/>
    <property type="evidence" value="ECO:0007669"/>
    <property type="project" value="TreeGrafter"/>
</dbReference>
<feature type="region of interest" description="Disordered" evidence="5">
    <location>
        <begin position="747"/>
        <end position="816"/>
    </location>
</feature>
<dbReference type="SUPFAM" id="SSF51182">
    <property type="entry name" value="RmlC-like cupins"/>
    <property type="match status" value="1"/>
</dbReference>
<feature type="compositionally biased region" description="Polar residues" evidence="5">
    <location>
        <begin position="364"/>
        <end position="378"/>
    </location>
</feature>
<feature type="compositionally biased region" description="Basic and acidic residues" evidence="5">
    <location>
        <begin position="625"/>
        <end position="639"/>
    </location>
</feature>
<dbReference type="GO" id="GO:0019237">
    <property type="term" value="F:centromeric DNA binding"/>
    <property type="evidence" value="ECO:0007669"/>
    <property type="project" value="InterPro"/>
</dbReference>
<feature type="compositionally biased region" description="Basic and acidic residues" evidence="5">
    <location>
        <begin position="468"/>
        <end position="483"/>
    </location>
</feature>
<dbReference type="AlphaFoldDB" id="A0A8X6P4I2"/>
<evidence type="ECO:0000256" key="5">
    <source>
        <dbReference type="SAM" id="MobiDB-lite"/>
    </source>
</evidence>
<feature type="region of interest" description="Disordered" evidence="5">
    <location>
        <begin position="213"/>
        <end position="238"/>
    </location>
</feature>
<sequence>MKGLKGKSRSLNIGRRSRMNVVLGKRIRAQEDGTEVFDDYWTDSDPENSRLTNTSVAPVVDHESSSSEEEEIAKKSCRKLNSNLSNVGERNLSNNYDSEISNLLRDQRNERIPKVRKWLSVSLAGSVKSIGKSFKTKAVKDKAINTSCDKPKQSPNTSEKKDHCYLTFQRDPTDRNSGSEADVEMDVYSRNVSKNFQASKVVQDLSLKSSSFDSTKKEMQLKETENMDEEKSDSDVSTVERFPLTERSVLLKNRILSITSKEAQQTELQIPEKLSSVQNDINDNNESAKAVMSSIKKVEKRSRVEAEYDSDSSLEIFPSKVEVSRNRRHSSSRHSSNKESAQFERSISHINKTVNTSIKKHQIQRTSTPKNNNVSKNISGRFAKQSLSRKSRLIVDYDSDSNSEISPSDDEISRITRHISTAIVPTNKNSSLVMSVSFENNSDLEKRMHGLRVRKNLFQLKNDSSKLRYLEQSPDKRKNREVSADQQIHLSPEKSLSKPEKSPVRKGRSRLSVVEQSHLTPQISPSKPEQSSVRRGRSTLSLDQQSHLSPEKSPSKAQQLPIKRRSNRLAKDQKSLFSREKSPSKPEQSPEKNRVVIDHRTEISPLKVRVSRNSISTTVVDNDEEPLHIEQSVKEKNKYADSSSKTSQRQVSQIDRNVLQSKNDVSRLSFPERSPVKRKSSSRTINQLSHQSPEASLTKPETSPDKRIRRVTGNELYCSSPEKTPVKILPSRNKTRVTILTDTVGYNEGKSDLEENSVSSVKRNEESKGISREKRNPRSVSASKGADSTRTKSKKSKGTSSSVSTSRPDNGLRRSSRYRVPPLAVWRNERLLFKTLASGEIQCLGVDKGSSEDCFGLQRIAKYKVIKEKSKKKTNPEKIIEETEILDIKTGDMVLLHLHRPFSSLEWAVPPSEDKEKPPYMITKGFSSNCLSFGFLDVSPYSAKDEQFSPTDNLHFVVIKGAVDVTIHKTKFQFEKSDSFIVPIGAPYSVKNCSPSRALLSFCTFRIPFYQYQFEE</sequence>
<feature type="region of interest" description="Disordered" evidence="5">
    <location>
        <begin position="146"/>
        <end position="181"/>
    </location>
</feature>
<dbReference type="EMBL" id="BMAW01111955">
    <property type="protein sequence ID" value="GFT50432.1"/>
    <property type="molecule type" value="Genomic_DNA"/>
</dbReference>
<dbReference type="PANTHER" id="PTHR16684:SF11">
    <property type="entry name" value="CENTROMERE PROTEIN C"/>
    <property type="match status" value="1"/>
</dbReference>
<comment type="subcellular location">
    <subcellularLocation>
        <location evidence="1">Nucleus</location>
    </subcellularLocation>
</comment>
<accession>A0A8X6P4I2</accession>
<evidence type="ECO:0000259" key="6">
    <source>
        <dbReference type="Pfam" id="PF11699"/>
    </source>
</evidence>
<keyword evidence="8" id="KW-1185">Reference proteome</keyword>
<comment type="caution">
    <text evidence="7">The sequence shown here is derived from an EMBL/GenBank/DDBJ whole genome shotgun (WGS) entry which is preliminary data.</text>
</comment>
<proteinExistence type="inferred from homology"/>
<feature type="domain" description="Mif2/CENP-C cupin" evidence="6">
    <location>
        <begin position="923"/>
        <end position="1002"/>
    </location>
</feature>
<dbReference type="InterPro" id="IPR025974">
    <property type="entry name" value="Mif2/CENP-C_cupin"/>
</dbReference>
<feature type="compositionally biased region" description="Basic and acidic residues" evidence="5">
    <location>
        <begin position="762"/>
        <end position="776"/>
    </location>
</feature>
<dbReference type="InterPro" id="IPR028386">
    <property type="entry name" value="CENP-C/Mif2/cnp3"/>
</dbReference>
<dbReference type="InterPro" id="IPR014710">
    <property type="entry name" value="RmlC-like_jellyroll"/>
</dbReference>
<dbReference type="InterPro" id="IPR011051">
    <property type="entry name" value="RmlC_Cupin_sf"/>
</dbReference>
<evidence type="ECO:0000313" key="7">
    <source>
        <dbReference type="EMBL" id="GFT50432.1"/>
    </source>
</evidence>
<dbReference type="GO" id="GO:0051455">
    <property type="term" value="P:spindle attachment to meiosis I kinetochore"/>
    <property type="evidence" value="ECO:0007669"/>
    <property type="project" value="TreeGrafter"/>
</dbReference>
<feature type="region of interest" description="Disordered" evidence="5">
    <location>
        <begin position="468"/>
        <end position="599"/>
    </location>
</feature>
<dbReference type="GO" id="GO:0000776">
    <property type="term" value="C:kinetochore"/>
    <property type="evidence" value="ECO:0007669"/>
    <property type="project" value="InterPro"/>
</dbReference>
<feature type="region of interest" description="Disordered" evidence="5">
    <location>
        <begin position="360"/>
        <end position="382"/>
    </location>
</feature>
<keyword evidence="3" id="KW-0238">DNA-binding</keyword>
<comment type="similarity">
    <text evidence="2">Belongs to the CENP-C/MIF2 family.</text>
</comment>
<feature type="region of interest" description="Disordered" evidence="5">
    <location>
        <begin position="38"/>
        <end position="73"/>
    </location>
</feature>
<evidence type="ECO:0000313" key="8">
    <source>
        <dbReference type="Proteomes" id="UP000887013"/>
    </source>
</evidence>
<dbReference type="Pfam" id="PF11699">
    <property type="entry name" value="CENP-C_C"/>
    <property type="match status" value="1"/>
</dbReference>
<name>A0A8X6P4I2_NEPPI</name>
<feature type="compositionally biased region" description="Polar residues" evidence="5">
    <location>
        <begin position="640"/>
        <end position="663"/>
    </location>
</feature>
<feature type="compositionally biased region" description="Polar residues" evidence="5">
    <location>
        <begin position="146"/>
        <end position="157"/>
    </location>
</feature>
<keyword evidence="4" id="KW-0539">Nucleus</keyword>
<feature type="compositionally biased region" description="Basic and acidic residues" evidence="5">
    <location>
        <begin position="569"/>
        <end position="599"/>
    </location>
</feature>
<evidence type="ECO:0000256" key="2">
    <source>
        <dbReference type="ARBA" id="ARBA00010291"/>
    </source>
</evidence>
<evidence type="ECO:0000256" key="1">
    <source>
        <dbReference type="ARBA" id="ARBA00004123"/>
    </source>
</evidence>